<dbReference type="Proteomes" id="UP000050525">
    <property type="component" value="Unassembled WGS sequence"/>
</dbReference>
<reference evidence="2 3" key="1">
    <citation type="journal article" date="2012" name="Genome Biol.">
        <title>Sequencing three crocodilian genomes to illuminate the evolution of archosaurs and amniotes.</title>
        <authorList>
            <person name="St John J.A."/>
            <person name="Braun E.L."/>
            <person name="Isberg S.R."/>
            <person name="Miles L.G."/>
            <person name="Chong A.Y."/>
            <person name="Gongora J."/>
            <person name="Dalzell P."/>
            <person name="Moran C."/>
            <person name="Bed'hom B."/>
            <person name="Abzhanov A."/>
            <person name="Burgess S.C."/>
            <person name="Cooksey A.M."/>
            <person name="Castoe T.A."/>
            <person name="Crawford N.G."/>
            <person name="Densmore L.D."/>
            <person name="Drew J.C."/>
            <person name="Edwards S.V."/>
            <person name="Faircloth B.C."/>
            <person name="Fujita M.K."/>
            <person name="Greenwold M.J."/>
            <person name="Hoffmann F.G."/>
            <person name="Howard J.M."/>
            <person name="Iguchi T."/>
            <person name="Janes D.E."/>
            <person name="Khan S.Y."/>
            <person name="Kohno S."/>
            <person name="de Koning A.J."/>
            <person name="Lance S.L."/>
            <person name="McCarthy F.M."/>
            <person name="McCormack J.E."/>
            <person name="Merchant M.E."/>
            <person name="Peterson D.G."/>
            <person name="Pollock D.D."/>
            <person name="Pourmand N."/>
            <person name="Raney B.J."/>
            <person name="Roessler K.A."/>
            <person name="Sanford J.R."/>
            <person name="Sawyer R.H."/>
            <person name="Schmidt C.J."/>
            <person name="Triplett E.W."/>
            <person name="Tuberville T.D."/>
            <person name="Venegas-Anaya M."/>
            <person name="Howard J.T."/>
            <person name="Jarvis E.D."/>
            <person name="Guillette L.J.Jr."/>
            <person name="Glenn T.C."/>
            <person name="Green R.E."/>
            <person name="Ray D.A."/>
        </authorList>
    </citation>
    <scope>NUCLEOTIDE SEQUENCE [LARGE SCALE GENOMIC DNA]</scope>
    <source>
        <strain evidence="2">KSC_2009_1</strain>
    </source>
</reference>
<name>A0A151NTB3_ALLMI</name>
<protein>
    <submittedName>
        <fullName evidence="2">Uncharacterized protein</fullName>
    </submittedName>
</protein>
<dbReference type="EMBL" id="AKHW03002077">
    <property type="protein sequence ID" value="KYO40122.1"/>
    <property type="molecule type" value="Genomic_DNA"/>
</dbReference>
<comment type="caution">
    <text evidence="2">The sequence shown here is derived from an EMBL/GenBank/DDBJ whole genome shotgun (WGS) entry which is preliminary data.</text>
</comment>
<evidence type="ECO:0000256" key="1">
    <source>
        <dbReference type="SAM" id="MobiDB-lite"/>
    </source>
</evidence>
<dbReference type="AlphaFoldDB" id="A0A151NTB3"/>
<sequence length="120" mass="13312">MAVRHNTDWDHKEPCSSDLSQQPRNGCFLVAEHLGNLVKVSQPYYSTAWRNQPPRLRARSAGTGCWMPHFGGQTGETIHAYPPHSAVGPPIPFTAHMNCPCLYDSLCLQLQKSRVVTALA</sequence>
<evidence type="ECO:0000313" key="3">
    <source>
        <dbReference type="Proteomes" id="UP000050525"/>
    </source>
</evidence>
<proteinExistence type="predicted"/>
<gene>
    <name evidence="2" type="ORF">Y1Q_0013309</name>
</gene>
<evidence type="ECO:0000313" key="2">
    <source>
        <dbReference type="EMBL" id="KYO40122.1"/>
    </source>
</evidence>
<keyword evidence="3" id="KW-1185">Reference proteome</keyword>
<accession>A0A151NTB3</accession>
<organism evidence="2 3">
    <name type="scientific">Alligator mississippiensis</name>
    <name type="common">American alligator</name>
    <dbReference type="NCBI Taxonomy" id="8496"/>
    <lineage>
        <taxon>Eukaryota</taxon>
        <taxon>Metazoa</taxon>
        <taxon>Chordata</taxon>
        <taxon>Craniata</taxon>
        <taxon>Vertebrata</taxon>
        <taxon>Euteleostomi</taxon>
        <taxon>Archelosauria</taxon>
        <taxon>Archosauria</taxon>
        <taxon>Crocodylia</taxon>
        <taxon>Alligatoridae</taxon>
        <taxon>Alligatorinae</taxon>
        <taxon>Alligator</taxon>
    </lineage>
</organism>
<feature type="region of interest" description="Disordered" evidence="1">
    <location>
        <begin position="1"/>
        <end position="20"/>
    </location>
</feature>
<feature type="compositionally biased region" description="Basic and acidic residues" evidence="1">
    <location>
        <begin position="1"/>
        <end position="15"/>
    </location>
</feature>